<sequence>MLDEVLLDVSYEIHKPVSEPF</sequence>
<reference evidence="1 2" key="1">
    <citation type="journal article" date="2012" name="Appl. Environ. Microbiol.">
        <title>Short-read sequencing for genomic analysis of the brown rot fungus Fibroporia radiculosa.</title>
        <authorList>
            <person name="Tang J.D."/>
            <person name="Perkins A.D."/>
            <person name="Sonstegard T.S."/>
            <person name="Schroeder S.G."/>
            <person name="Burgess S.C."/>
            <person name="Diehl S.V."/>
        </authorList>
    </citation>
    <scope>NUCLEOTIDE SEQUENCE [LARGE SCALE GENOMIC DNA]</scope>
    <source>
        <strain evidence="1 2">TFFH 294</strain>
    </source>
</reference>
<evidence type="ECO:0000313" key="1">
    <source>
        <dbReference type="EMBL" id="CCM07235.1"/>
    </source>
</evidence>
<dbReference type="AlphaFoldDB" id="J7RWC4"/>
<name>J7RWC4_9APHY</name>
<gene>
    <name evidence="1" type="ORF">FIBRA_09580</name>
</gene>
<dbReference type="HOGENOM" id="CLU_3426899_0_0_1"/>
<dbReference type="InParanoid" id="J7RWC4"/>
<proteinExistence type="predicted"/>
<keyword evidence="2" id="KW-1185">Reference proteome</keyword>
<accession>J7RWC4</accession>
<organism evidence="1 2">
    <name type="scientific">Fibroporia radiculosa</name>
    <dbReference type="NCBI Taxonomy" id="599839"/>
    <lineage>
        <taxon>Eukaryota</taxon>
        <taxon>Fungi</taxon>
        <taxon>Dikarya</taxon>
        <taxon>Basidiomycota</taxon>
        <taxon>Agaricomycotina</taxon>
        <taxon>Agaricomycetes</taxon>
        <taxon>Polyporales</taxon>
        <taxon>Fibroporiaceae</taxon>
        <taxon>Fibroporia</taxon>
    </lineage>
</organism>
<dbReference type="EMBL" id="HE797709">
    <property type="protein sequence ID" value="CCM07235.1"/>
    <property type="molecule type" value="Genomic_DNA"/>
</dbReference>
<dbReference type="Proteomes" id="UP000006352">
    <property type="component" value="Unassembled WGS sequence"/>
</dbReference>
<evidence type="ECO:0000313" key="2">
    <source>
        <dbReference type="Proteomes" id="UP000006352"/>
    </source>
</evidence>
<protein>
    <submittedName>
        <fullName evidence="1">Uncharacterized protein</fullName>
    </submittedName>
</protein>